<feature type="compositionally biased region" description="Acidic residues" evidence="10">
    <location>
        <begin position="4683"/>
        <end position="4694"/>
    </location>
</feature>
<dbReference type="PIRSF" id="PIRSF010340">
    <property type="entry name" value="Midasin"/>
    <property type="match status" value="1"/>
</dbReference>
<feature type="domain" description="VWFA" evidence="11">
    <location>
        <begin position="4859"/>
        <end position="5067"/>
    </location>
</feature>
<evidence type="ECO:0000256" key="10">
    <source>
        <dbReference type="SAM" id="MobiDB-lite"/>
    </source>
</evidence>
<dbReference type="GO" id="GO:0000055">
    <property type="term" value="P:ribosomal large subunit export from nucleus"/>
    <property type="evidence" value="ECO:0007669"/>
    <property type="project" value="TreeGrafter"/>
</dbReference>
<dbReference type="RefSeq" id="XP_022657303.1">
    <property type="nucleotide sequence ID" value="XM_022801568.1"/>
</dbReference>
<feature type="compositionally biased region" description="Basic and acidic residues" evidence="10">
    <location>
        <begin position="4357"/>
        <end position="4378"/>
    </location>
</feature>
<dbReference type="PANTHER" id="PTHR48103">
    <property type="entry name" value="MIDASIN-RELATED"/>
    <property type="match status" value="1"/>
</dbReference>
<dbReference type="GO" id="GO:0005730">
    <property type="term" value="C:nucleolus"/>
    <property type="evidence" value="ECO:0007669"/>
    <property type="project" value="UniProtKB-SubCell"/>
</dbReference>
<feature type="region of interest" description="Disordered" evidence="10">
    <location>
        <begin position="4242"/>
        <end position="4734"/>
    </location>
</feature>
<evidence type="ECO:0000256" key="6">
    <source>
        <dbReference type="ARBA" id="ARBA00022840"/>
    </source>
</evidence>
<evidence type="ECO:0000256" key="4">
    <source>
        <dbReference type="ARBA" id="ARBA00017143"/>
    </source>
</evidence>
<dbReference type="FunCoup" id="A0A7M7JXZ8">
    <property type="interactions" value="1356"/>
</dbReference>
<dbReference type="EnsemblMetazoa" id="XM_022801568">
    <property type="protein sequence ID" value="XP_022657303"/>
    <property type="gene ID" value="LOC111248727"/>
</dbReference>
<proteinExistence type="inferred from homology"/>
<keyword evidence="13" id="KW-1185">Reference proteome</keyword>
<dbReference type="PROSITE" id="PS00675">
    <property type="entry name" value="SIGMA54_INTERACT_1"/>
    <property type="match status" value="1"/>
</dbReference>
<evidence type="ECO:0000256" key="2">
    <source>
        <dbReference type="ARBA" id="ARBA00004642"/>
    </source>
</evidence>
<dbReference type="FunFam" id="3.40.50.300:FF:000582">
    <property type="entry name" value="Midasin"/>
    <property type="match status" value="1"/>
</dbReference>
<feature type="compositionally biased region" description="Acidic residues" evidence="10">
    <location>
        <begin position="4266"/>
        <end position="4276"/>
    </location>
</feature>
<evidence type="ECO:0000313" key="13">
    <source>
        <dbReference type="Proteomes" id="UP000594260"/>
    </source>
</evidence>
<dbReference type="FunFam" id="3.40.50.300:FF:000142">
    <property type="entry name" value="Midasin"/>
    <property type="match status" value="1"/>
</dbReference>
<organism evidence="12 13">
    <name type="scientific">Varroa destructor</name>
    <name type="common">Honeybee mite</name>
    <dbReference type="NCBI Taxonomy" id="109461"/>
    <lineage>
        <taxon>Eukaryota</taxon>
        <taxon>Metazoa</taxon>
        <taxon>Ecdysozoa</taxon>
        <taxon>Arthropoda</taxon>
        <taxon>Chelicerata</taxon>
        <taxon>Arachnida</taxon>
        <taxon>Acari</taxon>
        <taxon>Parasitiformes</taxon>
        <taxon>Mesostigmata</taxon>
        <taxon>Gamasina</taxon>
        <taxon>Dermanyssoidea</taxon>
        <taxon>Varroidae</taxon>
        <taxon>Varroa</taxon>
    </lineage>
</organism>
<dbReference type="SMART" id="SM00382">
    <property type="entry name" value="AAA"/>
    <property type="match status" value="6"/>
</dbReference>
<feature type="compositionally biased region" description="Acidic residues" evidence="10">
    <location>
        <begin position="4379"/>
        <end position="4397"/>
    </location>
</feature>
<keyword evidence="7 9" id="KW-0143">Chaperone</keyword>
<dbReference type="InterPro" id="IPR041190">
    <property type="entry name" value="Midasin_AAA_lid_5"/>
</dbReference>
<keyword evidence="6 9" id="KW-0067">ATP-binding</keyword>
<dbReference type="Pfam" id="PF21108">
    <property type="entry name" value="MDN1_4th"/>
    <property type="match status" value="1"/>
</dbReference>
<dbReference type="Proteomes" id="UP000594260">
    <property type="component" value="Unplaced"/>
</dbReference>
<evidence type="ECO:0000256" key="5">
    <source>
        <dbReference type="ARBA" id="ARBA00022741"/>
    </source>
</evidence>
<dbReference type="OrthoDB" id="422220at2759"/>
<dbReference type="InterPro" id="IPR025662">
    <property type="entry name" value="Sigma_54_int_dom_ATP-bd_1"/>
</dbReference>
<dbReference type="InterPro" id="IPR002035">
    <property type="entry name" value="VWF_A"/>
</dbReference>
<dbReference type="InterPro" id="IPR003593">
    <property type="entry name" value="AAA+_ATPase"/>
</dbReference>
<dbReference type="PROSITE" id="PS50234">
    <property type="entry name" value="VWFA"/>
    <property type="match status" value="1"/>
</dbReference>
<feature type="region of interest" description="Disordered" evidence="10">
    <location>
        <begin position="4216"/>
        <end position="4235"/>
    </location>
</feature>
<protein>
    <recommendedName>
        <fullName evidence="4 9">Midasin</fullName>
    </recommendedName>
</protein>
<evidence type="ECO:0000256" key="1">
    <source>
        <dbReference type="ARBA" id="ARBA00004604"/>
    </source>
</evidence>
<feature type="compositionally biased region" description="Basic and acidic residues" evidence="10">
    <location>
        <begin position="4614"/>
        <end position="4635"/>
    </location>
</feature>
<dbReference type="SUPFAM" id="SSF53300">
    <property type="entry name" value="vWA-like"/>
    <property type="match status" value="1"/>
</dbReference>
<comment type="similarity">
    <text evidence="3 9">Belongs to the midasin family.</text>
</comment>
<dbReference type="SUPFAM" id="SSF52540">
    <property type="entry name" value="P-loop containing nucleoside triphosphate hydrolases"/>
    <property type="match status" value="6"/>
</dbReference>
<feature type="compositionally biased region" description="Acidic residues" evidence="10">
    <location>
        <begin position="4296"/>
        <end position="4311"/>
    </location>
</feature>
<dbReference type="Pfam" id="PF07728">
    <property type="entry name" value="AAA_5"/>
    <property type="match status" value="8"/>
</dbReference>
<dbReference type="InterPro" id="IPR040848">
    <property type="entry name" value="AAA_lid_7"/>
</dbReference>
<sequence length="5070" mass="574109">MISKELQPRLETLQEVCRACGKTVEARYSKEKISFVESLSAQLLVNGHSQHIQEVFPDLLVDLLNRLRSTACIEEVGCALSSLIVNRNYNSRQIISWAEEFFTTKDTASLLARFSVTEQPPTKKSKKLSSNISDLDVLRTAYVLLCTNPDLYRSLWDWSCLTHILQESQKSETVENNPVLQWIACHCLALVCRLSPSDLDNLLRRHIKNEEVFISIRQNEFHSSIETKTRLSFEPISSLGERRCHTINVEGITLMKKWQPDTKENQSQIQQKSDVSTLPSIVRTPSICSALRETASAIVSLRPVLITGSIGVGKTLLVEELARMTGNRLVKVQLGNHADSKMLVGSYCCTDIPGKFCWQPGLVYQAVTNGQWLLLEDLDFAPVDIVTLLMPLIQERRLPGVNLDGGLTAASGFRLFTTMRLLGGDKAHGRVQHQGHSEMVGSCQAIEGLLTKVHVSSPNDAELEQILGSHAPILQPFLPKIIHLYRRLQTRLQEEGHCKRVISLRDLVKLAKRLAENFRLDCSNPEELFLDAVDCLIEFIDSPSLKLSLAQAYLGPIFNMGPNDVKHIVEQRKPNVQLDEKSITVGRCSVSKRPLMTAMEKLQLQEYGTTGDKFAPTRVSLNVLEKIIRCITCKEPVLLVGETGTGKTTVVQYLARHTNNRLTVINLNQQTDIVDLIGGFKPVASTFTVLNFINELRDLLNVRKKLLEGNRSFLETLMISYERKALGKVCAAISETCKQMADAVNASIIQIGGNWQEKLKDLGMRAHAVMTQLASDKLGNERMSFAFIEGSLVKAMRRGDWILLDEINLAETEMLECLASILEYGQLLLQEKGEADPVQCHPNFRIFACMNPATDVGKKDLPVGIRNRFTELYFEEIVQFPDLQLVAHSYLGGASPVVVGQCVDLYLRLRELGRTKLADGTGHRPHYSLRTLCRATRFAGRMIQDCQQADRAIYEGFCLSFITQMDPVSHKLVQNEITRAILGPKAASLLGEQLKQPSGGNFVQLEGYWVPCGDEKPQTPEDYILTNTVRENLKDLARAVSARQHPVLIQGETSVGKTSLITYLAKCTGNKCVRVNNHEHTDITEYIGQYIADKNGALVFKEGVLVEAMRKGHWIILDELNLACSEILEALNRVLDDNRKLFISESQTEVTAHPKFMLFATQNPPGTYAGRKVLSRAFRNRFIELHFNELPPSELVTILSKRCAVSPTHATKMIRVMSELQLERKGSGIFAGKQGFITLRDLFRWAERYRRVERTGFHDWDQLLADEGYMLLAGRVRRNEEEQIICRALRKVFKREVDRDALWSSSDTTKSVREMLDKWECETSACDKDNFAHVVWTKNARRLAVLVGQALKFGEPVLLVGETGCGKTTVVQLFARMHGRRLYSVNCHMHSEAADFIGGLRPYRGRTSTDELSKENYTETESNDDSGRLFEWNDGPLVKAMQSGDFFLADEISLADDSVLERLNSLLEIEKTIFIAEKGDGVCISAAANFWFASTMNPGGDFGKKELSPALRNRFTEIWCPSNLCDDDLLCVIQHNLAENDSVNEQAKQWIANGMMEFMRWFEQEEFGKRTVISLRDILSWVNFINVYAHRLNAETAFVHGAAMIFLDSLGTRNASEQGDNLKTARTKALGVLMASMPNPDLCLLEDQCLSIRVTDKHLAVGPYKLLKHAGAPTRLLEFNFSAPTSCSNAMRILRAMGLQKPLLLEGVPGVGKTSIVIALAKQCGKQITRINLSEQTDIADLFGADLPVEGGVGGRFRWRDGPLLRALKRSDWILLDELNLASQSVLEGLNACLDHRGEIFVPELSRTFAVKRGQTRIFGCQNPHRQGCGRKGLPKSFLNRFTQVYMEPLTEEDLYLILRLLFPSLDAGQLKSMVQFNSVLCDEVQTRGLWGHNGAPWEFNLRDMCRWADMVIRHKMRPSELVSFVYADRMRSEADRQKVADICQVVFGEKMARPFPKLRLTSDWLQVGGFLLQRSYNTGFESLSEDVANLRLLRSQRRVIESIVMCLNQGTMCILVGPAGCGKTSSVKSLCALLGRKLTVLPVTSEMDTIELLGGFEQVDLNRALSEVINRAIEQVRLMIASHLNDNSLGKAEVLLKGLYSLSKEYSLYCSGTESTKTENPVDAFVQRIAVVRAFVSRIPLASLLPQLTRLEALVKEHKSLTCGGRFTWVDSPFVRALQNGDWLLLENVNFCAASVLDRLNCLLEKDGVLTISEAGVQDGELRTIVPHPDFRLILTMDPRNGEISRAMRNRGHEVYMLPFDDTIDEWDFVSLLEAKGCLDEALAKKCWSIVSNIRHQSVSYGLVNQMVRAVDAMEQESRWGTLTIAALAKLLVRYIKPLVADSDIEVLVRSHLSGIEHTIKSRQRTASVQNYVHGGNMAEHFEDSIIFSQKRSQTDSFEMQQFRTGMVQQLYFENLALSDIPVKLSFVHSSIVVGIVMTLTNEFSQRLSNYPRDLCIDYRFNPCLAKQFQAKNPWANTFVFALMKDVLYAQLPLKCDSEICDTYLGISARHKDTLPHVLIGMLPHLIDTLEGLLEQKKSIKMSDQQLVAAKRSLYGVWRFKQKANQPVRFVDRDISVMAVVLLWALKRLIILSDTNREENDKIIKLVRQLERLVPDLFSRARKLRETTVRAVGIPAVMKTQSQAELFHRALSIEFLTNNTSERVATELADEDEAVVACAIEELERMSAPMKQAANEIIVDIVETGSVLRKQEIEDIEDKLKQFVEGLQRFDNNYVLIAPYNHDQRLHKHLRPVYEVLDIRRSMAALNASHPEFIPNFVELAVRSWSCMADLDVHLNWTPPHIISTLTTGVRSVKQRIMDGKRKMHSSALVFNHPAITHCIGPLVDAETNNANLDLDYSQMKLRELEEIRRLLWEYVTVETKFADQNQIAMQKIASAIRPILEENHASLTEGMVHALLAVKTVEQEIKANPQNAKRNILVQQIRVAHLLVQIFTPFDVMDPYEKVALKKDYLSGEESVLVDELRIRQWLQIRRTACDTLDQHPAYLNNTVICKAINEKLQNLEKRTAYRPEKSQYPEIAQVMQQYVKRNANTEIVDKMLNCVLSGKDATATFDTWLINQKSFILTMRRAYPFYRDIVYPFLFGASQLVNCFEALYKFIQNDQSQSTVSEIVQFPRVAVISSPLLKNITTLILNDAEKGNTQENLQKVWKLKFRESKADLLEVLDALRMSSGDREKLIGKVDRIVSWLTAQYAEFAAAEAERELTKDSLYEMRTNEYKGEENDEVLQAKAIAAMFPNFDEVYEDITDDRDFLNQEKRLEKSTEHQDNESSSLGKFSDEDLLMIHRIVLEIVRTASSTERSSPADIVSCLLERFRLFQLLSDNFKDWLNIEVDDQAVAAHLIASVSMTWVISGNEDKLHSYAKIDSRTGQQVDFYRDANIAEIIKCQPVLHQIISRTKELLTEFETHHGLVQVLKVSYRVLSLPITSPLMKVLAGLVRVLTEIEEWNKNVPRHMKMAAEMTSLAHLIISWRKLELSSWSGLLDSALEKRKVEAAKFWLRLEHAVSDQHDVVVEDADDAQHTRQKEVVRTAVTLMEATTTLGDFSYKLEMLSQLASYVKARKRSGDDKVYSALSNVHSYYMQFLPVIEEKIESTRRAINKDINDYIKIVRYKDTSYLAIKQSAEKSHKKLHYCLRNFEKVIQEPAICYLKQQNDADFASAPIRSRKKKKITELRRIDLANFYVKAVDLKVPASHNVEYSNIPFYHRLARKYLREAFEASHVQSIADILDDVASDIAENMSKLAKETEKQIRHDDKQAKKKAKSLLQRKKKMLTTLFRQLTKCGLSYRKGVLLYQKVKAIDLVATPLLESSEVPDAVQEYVDDVNAYFFKSVQKYSDLQTAMEMPSKELELYVVERLQGFSSHLFEQITSASHHLIKLSRYAFELRKHLVKLKDVAACERIPEQAHNAMRRTEMLSLLLKLCSCLQQFVVLIETLPTTEMETSVKVLQTKELAQKTRTTLVENITAIQERIRLFEAMDPAPLSEREVLVLDETETVLRGMHLKLNFVISSLEAGKANCITSPYYDLLKDISRTLKATQRRTLEEDDAKAALRSVDEAMTKCLKKVLLTVQNVFKAYEQTPVLDQDDNTTNILNMLVNEKVKLLDNFDLQGVLRSFTTFQQKLVWLNVEIPSNNLSSFTAFMENFSLNFEHAFACAVKAQRAKLKLLYLVLCVSVQLTQKGFCIPEEFRDDLMKEGATQLQDIEDGGLGEGEGQKDTSDKIDCEDQLEEAHQKEQKPHEKNEDENQKDIDDEKEGIEMSEDFDAKAQGPDEINIDQKNDEDKDEEQDEDQLDDQMGDVENNNPFDLDKKMWDKEQDEENQDLSSDDDAQGGEELQEESQMVAKDDKARETEKDSKSKDEKPFPDEDDENQINEMDDEYEGEKEDPYKSGKQAGMDEDNEVEDFQLPENLIETEEMEEEGSEGKDDADDISDRGKAENDEDTEAPADEELSDLPEEVNEPVDDGDPSKAEQEEEKIENPDSIEDKRDASVDDALDKTDKNVPQIIHAKGDRSAAQTAEQPVDQRGECMQTSEDIDGSGEGQSSSANTEDMGNTTDRAREDASQTKGASREKQKKSSNERKIALQMPQHKDLINGNISQAVDHEKQSGLEKGSEFEHQHKDDENADIEEVAVDMATDEQAEKTQPVAANETEQAESEGSDSGMEDIGVNDSEDPMSVDDQEANDKRKEQTYQQQQRTKDKGKIPKLPKSEPGPEGEAQFKNGDLVRTQTVQRGNQAVVETRTDLLFEKVEAVNLGVQAICPEEFSCDLAECRRVWAEAEKSVSLLVQELCEQLRLVLELTKASKFKGDYRSGKRLNMRKVIDYVASGFRKDRIWMKRTKPNKRQYQILLAVDDSASMSDSKAKEMTFETVALLANALNFLEAGELSVASFGVNVSLVHPLGESWISDSGAHLVRSFTFSQTETRVSNLISFATDMFEKSRSSINGNPVQRETAQLLIIVSDGRLMSEGTELVKGTIRRARENGIFIVYLLLDNPTAIQGSIMEMQRASFDATTQQPILCRYMESFPFPFYVVLRELDSMPVVLGEALRQWFELVTGK</sequence>
<evidence type="ECO:0000259" key="11">
    <source>
        <dbReference type="PROSITE" id="PS50234"/>
    </source>
</evidence>
<feature type="compositionally biased region" description="Acidic residues" evidence="10">
    <location>
        <begin position="4329"/>
        <end position="4351"/>
    </location>
</feature>
<feature type="compositionally biased region" description="Acidic residues" evidence="10">
    <location>
        <begin position="4409"/>
        <end position="4443"/>
    </location>
</feature>
<reference evidence="12" key="1">
    <citation type="submission" date="2021-01" db="UniProtKB">
        <authorList>
            <consortium name="EnsemblMetazoa"/>
        </authorList>
    </citation>
    <scope>IDENTIFICATION</scope>
</reference>
<feature type="compositionally biased region" description="Basic and acidic residues" evidence="10">
    <location>
        <begin position="4242"/>
        <end position="4265"/>
    </location>
</feature>
<dbReference type="GO" id="GO:0016887">
    <property type="term" value="F:ATP hydrolysis activity"/>
    <property type="evidence" value="ECO:0007669"/>
    <property type="project" value="InterPro"/>
</dbReference>
<dbReference type="InterPro" id="IPR036465">
    <property type="entry name" value="vWFA_dom_sf"/>
</dbReference>
<dbReference type="FunFam" id="3.40.50.300:FF:000764">
    <property type="entry name" value="Midasin"/>
    <property type="match status" value="1"/>
</dbReference>
<dbReference type="Gene3D" id="3.40.50.410">
    <property type="entry name" value="von Willebrand factor, type A domain"/>
    <property type="match status" value="1"/>
</dbReference>
<evidence type="ECO:0000256" key="7">
    <source>
        <dbReference type="ARBA" id="ARBA00023186"/>
    </source>
</evidence>
<dbReference type="Pfam" id="PF17867">
    <property type="entry name" value="AAA_lid_7"/>
    <property type="match status" value="3"/>
</dbReference>
<feature type="compositionally biased region" description="Acidic residues" evidence="10">
    <location>
        <begin position="4636"/>
        <end position="4651"/>
    </location>
</feature>
<dbReference type="PANTHER" id="PTHR48103:SF2">
    <property type="entry name" value="MIDASIN"/>
    <property type="match status" value="1"/>
</dbReference>
<dbReference type="GO" id="GO:0005524">
    <property type="term" value="F:ATP binding"/>
    <property type="evidence" value="ECO:0007669"/>
    <property type="project" value="UniProtKB-KW"/>
</dbReference>
<dbReference type="GO" id="GO:0000027">
    <property type="term" value="P:ribosomal large subunit assembly"/>
    <property type="evidence" value="ECO:0007669"/>
    <property type="project" value="InterPro"/>
</dbReference>
<feature type="compositionally biased region" description="Acidic residues" evidence="10">
    <location>
        <begin position="4452"/>
        <end position="4478"/>
    </location>
</feature>
<dbReference type="GO" id="GO:0030687">
    <property type="term" value="C:preribosome, large subunit precursor"/>
    <property type="evidence" value="ECO:0007669"/>
    <property type="project" value="TreeGrafter"/>
</dbReference>
<accession>A0A7M7JXZ8</accession>
<dbReference type="GO" id="GO:0005654">
    <property type="term" value="C:nucleoplasm"/>
    <property type="evidence" value="ECO:0007669"/>
    <property type="project" value="UniProtKB-SubCell"/>
</dbReference>
<dbReference type="KEGG" id="vde:111248727"/>
<evidence type="ECO:0000256" key="9">
    <source>
        <dbReference type="PIRNR" id="PIRNR010340"/>
    </source>
</evidence>
<dbReference type="InterPro" id="IPR027417">
    <property type="entry name" value="P-loop_NTPase"/>
</dbReference>
<feature type="compositionally biased region" description="Basic and acidic residues" evidence="10">
    <location>
        <begin position="4569"/>
        <end position="4605"/>
    </location>
</feature>
<dbReference type="FunFam" id="3.40.50.300:FF:001887">
    <property type="entry name" value="Midasin"/>
    <property type="match status" value="1"/>
</dbReference>
<dbReference type="InterPro" id="IPR011704">
    <property type="entry name" value="ATPase_dyneun-rel_AAA"/>
</dbReference>
<keyword evidence="8 9" id="KW-0539">Nucleus</keyword>
<evidence type="ECO:0000313" key="12">
    <source>
        <dbReference type="EnsemblMetazoa" id="XP_022657303"/>
    </source>
</evidence>
<dbReference type="OMA" id="ILEQWHR"/>
<name>A0A7M7JXZ8_VARDE</name>
<evidence type="ECO:0000256" key="8">
    <source>
        <dbReference type="ARBA" id="ARBA00023242"/>
    </source>
</evidence>
<dbReference type="InterPro" id="IPR048617">
    <property type="entry name" value="MDN1_AAA_lid_4"/>
</dbReference>
<dbReference type="InParanoid" id="A0A7M7JXZ8"/>
<dbReference type="GeneID" id="111248727"/>
<comment type="function">
    <text evidence="9">Nuclear chaperone required for maturation and nuclear export of pre-60S ribosome subunits.</text>
</comment>
<feature type="compositionally biased region" description="Basic and acidic residues" evidence="10">
    <location>
        <begin position="4479"/>
        <end position="4513"/>
    </location>
</feature>
<dbReference type="InterPro" id="IPR012099">
    <property type="entry name" value="Midasin"/>
</dbReference>
<feature type="compositionally biased region" description="Polar residues" evidence="10">
    <location>
        <begin position="4554"/>
        <end position="4568"/>
    </location>
</feature>
<dbReference type="Pfam" id="PF17865">
    <property type="entry name" value="AAA_lid_5"/>
    <property type="match status" value="1"/>
</dbReference>
<dbReference type="Gene3D" id="3.40.50.300">
    <property type="entry name" value="P-loop containing nucleotide triphosphate hydrolases"/>
    <property type="match status" value="6"/>
</dbReference>
<evidence type="ECO:0000256" key="3">
    <source>
        <dbReference type="ARBA" id="ARBA00007188"/>
    </source>
</evidence>
<keyword evidence="5 9" id="KW-0547">Nucleotide-binding</keyword>
<comment type="subcellular location">
    <subcellularLocation>
        <location evidence="1">Nucleus</location>
        <location evidence="1">Nucleolus</location>
    </subcellularLocation>
    <subcellularLocation>
        <location evidence="2">Nucleus</location>
        <location evidence="2">Nucleoplasm</location>
    </subcellularLocation>
</comment>